<sequence length="212" mass="21944">MTSPARPTPRILPAKPLRAAILMVGIVALLWLIELADRTVFVALDPPQGLDDDGIVPRSLEGLGGILWAPLLHGGFEHLASNTVPLLVFGFLVLAGGLGQFIAVTAVIWVVSGVGTWLIGSPGSTIGASGIIFGWFAFLLVRGFFARSAAQIVVAVVLFLIYGGLLLGVFPSNPGISWQAHLCGAIGGVLAARITVAADRRRAGPSGTPAIP</sequence>
<evidence type="ECO:0000256" key="1">
    <source>
        <dbReference type="ARBA" id="ARBA00004141"/>
    </source>
</evidence>
<keyword evidence="4 5" id="KW-0472">Membrane</keyword>
<dbReference type="PANTHER" id="PTHR43731">
    <property type="entry name" value="RHOMBOID PROTEASE"/>
    <property type="match status" value="1"/>
</dbReference>
<evidence type="ECO:0000256" key="2">
    <source>
        <dbReference type="ARBA" id="ARBA00022692"/>
    </source>
</evidence>
<keyword evidence="7" id="KW-0378">Hydrolase</keyword>
<protein>
    <submittedName>
        <fullName evidence="7">Rhomboid family intramembrane serine protease</fullName>
        <ecNumber evidence="7">3.4.21.105</ecNumber>
    </submittedName>
</protein>
<feature type="domain" description="Peptidase S54 rhomboid" evidence="6">
    <location>
        <begin position="67"/>
        <end position="196"/>
    </location>
</feature>
<dbReference type="Proteomes" id="UP001369736">
    <property type="component" value="Unassembled WGS sequence"/>
</dbReference>
<organism evidence="7 8">
    <name type="scientific">Actinomycetospora flava</name>
    <dbReference type="NCBI Taxonomy" id="3129232"/>
    <lineage>
        <taxon>Bacteria</taxon>
        <taxon>Bacillati</taxon>
        <taxon>Actinomycetota</taxon>
        <taxon>Actinomycetes</taxon>
        <taxon>Pseudonocardiales</taxon>
        <taxon>Pseudonocardiaceae</taxon>
        <taxon>Actinomycetospora</taxon>
    </lineage>
</organism>
<feature type="transmembrane region" description="Helical" evidence="5">
    <location>
        <begin position="84"/>
        <end position="111"/>
    </location>
</feature>
<proteinExistence type="predicted"/>
<keyword evidence="3 5" id="KW-1133">Transmembrane helix</keyword>
<feature type="transmembrane region" description="Helical" evidence="5">
    <location>
        <begin position="117"/>
        <end position="140"/>
    </location>
</feature>
<accession>A0ABU8MEC4</accession>
<dbReference type="Pfam" id="PF01694">
    <property type="entry name" value="Rhomboid"/>
    <property type="match status" value="1"/>
</dbReference>
<evidence type="ECO:0000256" key="3">
    <source>
        <dbReference type="ARBA" id="ARBA00022989"/>
    </source>
</evidence>
<dbReference type="RefSeq" id="WP_337707044.1">
    <property type="nucleotide sequence ID" value="NZ_JBBEGM010000020.1"/>
</dbReference>
<evidence type="ECO:0000256" key="5">
    <source>
        <dbReference type="SAM" id="Phobius"/>
    </source>
</evidence>
<feature type="transmembrane region" description="Helical" evidence="5">
    <location>
        <begin position="16"/>
        <end position="35"/>
    </location>
</feature>
<reference evidence="7 8" key="1">
    <citation type="submission" date="2024-03" db="EMBL/GenBank/DDBJ databases">
        <title>Actinomycetospora sp. OC33-EN07, a novel actinomycete isolated from wild orchid (Aerides multiflora).</title>
        <authorList>
            <person name="Suriyachadkun C."/>
        </authorList>
    </citation>
    <scope>NUCLEOTIDE SEQUENCE [LARGE SCALE GENOMIC DNA]</scope>
    <source>
        <strain evidence="7 8">OC33-EN07</strain>
    </source>
</reference>
<comment type="caution">
    <text evidence="7">The sequence shown here is derived from an EMBL/GenBank/DDBJ whole genome shotgun (WGS) entry which is preliminary data.</text>
</comment>
<feature type="transmembrane region" description="Helical" evidence="5">
    <location>
        <begin position="152"/>
        <end position="170"/>
    </location>
</feature>
<evidence type="ECO:0000256" key="4">
    <source>
        <dbReference type="ARBA" id="ARBA00023136"/>
    </source>
</evidence>
<dbReference type="GO" id="GO:0006508">
    <property type="term" value="P:proteolysis"/>
    <property type="evidence" value="ECO:0007669"/>
    <property type="project" value="UniProtKB-KW"/>
</dbReference>
<gene>
    <name evidence="7" type="ORF">WCD58_31245</name>
</gene>
<name>A0ABU8MEC4_9PSEU</name>
<evidence type="ECO:0000313" key="8">
    <source>
        <dbReference type="Proteomes" id="UP001369736"/>
    </source>
</evidence>
<dbReference type="InterPro" id="IPR035952">
    <property type="entry name" value="Rhomboid-like_sf"/>
</dbReference>
<feature type="transmembrane region" description="Helical" evidence="5">
    <location>
        <begin position="176"/>
        <end position="196"/>
    </location>
</feature>
<dbReference type="SUPFAM" id="SSF144091">
    <property type="entry name" value="Rhomboid-like"/>
    <property type="match status" value="1"/>
</dbReference>
<dbReference type="EC" id="3.4.21.105" evidence="7"/>
<dbReference type="Gene3D" id="1.20.1540.10">
    <property type="entry name" value="Rhomboid-like"/>
    <property type="match status" value="1"/>
</dbReference>
<dbReference type="InterPro" id="IPR022764">
    <property type="entry name" value="Peptidase_S54_rhomboid_dom"/>
</dbReference>
<dbReference type="EMBL" id="JBBEGM010000020">
    <property type="protein sequence ID" value="MEJ2865668.1"/>
    <property type="molecule type" value="Genomic_DNA"/>
</dbReference>
<keyword evidence="8" id="KW-1185">Reference proteome</keyword>
<dbReference type="GO" id="GO:0008233">
    <property type="term" value="F:peptidase activity"/>
    <property type="evidence" value="ECO:0007669"/>
    <property type="project" value="UniProtKB-KW"/>
</dbReference>
<evidence type="ECO:0000259" key="6">
    <source>
        <dbReference type="Pfam" id="PF01694"/>
    </source>
</evidence>
<evidence type="ECO:0000313" key="7">
    <source>
        <dbReference type="EMBL" id="MEJ2865668.1"/>
    </source>
</evidence>
<comment type="subcellular location">
    <subcellularLocation>
        <location evidence="1">Membrane</location>
        <topology evidence="1">Multi-pass membrane protein</topology>
    </subcellularLocation>
</comment>
<keyword evidence="7" id="KW-0645">Protease</keyword>
<dbReference type="PANTHER" id="PTHR43731:SF9">
    <property type="entry name" value="SLR1461 PROTEIN"/>
    <property type="match status" value="1"/>
</dbReference>
<dbReference type="InterPro" id="IPR050925">
    <property type="entry name" value="Rhomboid_protease_S54"/>
</dbReference>
<keyword evidence="2 5" id="KW-0812">Transmembrane</keyword>